<protein>
    <submittedName>
        <fullName evidence="1">Uncharacterized protein</fullName>
    </submittedName>
</protein>
<reference evidence="1" key="1">
    <citation type="submission" date="2021-01" db="EMBL/GenBank/DDBJ databases">
        <authorList>
            <consortium name="Genoscope - CEA"/>
            <person name="William W."/>
        </authorList>
    </citation>
    <scope>NUCLEOTIDE SEQUENCE</scope>
</reference>
<evidence type="ECO:0000313" key="1">
    <source>
        <dbReference type="EMBL" id="CAD8215317.1"/>
    </source>
</evidence>
<dbReference type="AlphaFoldDB" id="A0A8S1YQC3"/>
<evidence type="ECO:0000313" key="2">
    <source>
        <dbReference type="Proteomes" id="UP000683925"/>
    </source>
</evidence>
<keyword evidence="2" id="KW-1185">Reference proteome</keyword>
<accession>A0A8S1YQC3</accession>
<gene>
    <name evidence="1" type="ORF">POCTA_138.1.T2270004</name>
</gene>
<dbReference type="Proteomes" id="UP000683925">
    <property type="component" value="Unassembled WGS sequence"/>
</dbReference>
<sequence length="148" mass="17641">MGIEIKGINSNHWIQNLFYQIIIFFPINHLKQAYNYLNLMKQFINLKKIGNSSSRRKLFLLSLLSFQLYQVTKIYLFLRMATIQIQQDFYYSQNESHEFQCSLESSIELNQKDYWGYIYGTLSDDGRLLIVQDYASMQIQIRTQAINN</sequence>
<organism evidence="1 2">
    <name type="scientific">Paramecium octaurelia</name>
    <dbReference type="NCBI Taxonomy" id="43137"/>
    <lineage>
        <taxon>Eukaryota</taxon>
        <taxon>Sar</taxon>
        <taxon>Alveolata</taxon>
        <taxon>Ciliophora</taxon>
        <taxon>Intramacronucleata</taxon>
        <taxon>Oligohymenophorea</taxon>
        <taxon>Peniculida</taxon>
        <taxon>Parameciidae</taxon>
        <taxon>Paramecium</taxon>
    </lineage>
</organism>
<name>A0A8S1YQC3_PAROT</name>
<proteinExistence type="predicted"/>
<dbReference type="EMBL" id="CAJJDP010000231">
    <property type="protein sequence ID" value="CAD8215317.1"/>
    <property type="molecule type" value="Genomic_DNA"/>
</dbReference>
<comment type="caution">
    <text evidence="1">The sequence shown here is derived from an EMBL/GenBank/DDBJ whole genome shotgun (WGS) entry which is preliminary data.</text>
</comment>